<dbReference type="NCBIfam" id="TIGR01764">
    <property type="entry name" value="excise"/>
    <property type="match status" value="1"/>
</dbReference>
<dbReference type="SUPFAM" id="SSF55785">
    <property type="entry name" value="PYP-like sensor domain (PAS domain)"/>
    <property type="match status" value="1"/>
</dbReference>
<dbReference type="Pfam" id="PF12728">
    <property type="entry name" value="HTH_17"/>
    <property type="match status" value="1"/>
</dbReference>
<protein>
    <recommendedName>
        <fullName evidence="2">GAF domain-containing protein</fullName>
    </recommendedName>
</protein>
<feature type="region of interest" description="Disordered" evidence="1">
    <location>
        <begin position="347"/>
        <end position="374"/>
    </location>
</feature>
<reference evidence="3" key="1">
    <citation type="submission" date="2020-02" db="EMBL/GenBank/DDBJ databases">
        <authorList>
            <person name="Meier V. D."/>
        </authorList>
    </citation>
    <scope>NUCLEOTIDE SEQUENCE</scope>
    <source>
        <strain evidence="3">AVDCRST_MAG59</strain>
    </source>
</reference>
<dbReference type="InterPro" id="IPR010093">
    <property type="entry name" value="SinI_DNA-bd"/>
</dbReference>
<sequence>MAETTGQAPRASGDVYTMAEAARLKGVSYHTVSRAVRRGKLPAHRLGRMALINAADLREWRPMRERAPHKYRRREPNLDAAPALLDLSSGERVDLASGLSTMYELAHGAAREQPLPEYLALFADRFASMMGLRRVAILGFDAGSGRLIRLASFGPPFSMLPNDMPITAMPGLEQMMAASEATLVVDAAEEWHVSRDDLLNVGQVFVVPLRVGSRPLGVVVGDNNGGPFALSHTQRVLAEGLANQAALVVERAGERGGDGQAAAVLDLLPVAVVATDGDGTPILANNVARDLLGLPAGQLDLRNPVWTTLGRHFGAPDGGGPAALGLQDGGEVTVLVEVRRANGAGSPVGTVAVLRPTDTGSVGTESRSPETARR</sequence>
<dbReference type="GO" id="GO:0003677">
    <property type="term" value="F:DNA binding"/>
    <property type="evidence" value="ECO:0007669"/>
    <property type="project" value="InterPro"/>
</dbReference>
<dbReference type="InterPro" id="IPR035965">
    <property type="entry name" value="PAS-like_dom_sf"/>
</dbReference>
<proteinExistence type="predicted"/>
<dbReference type="AlphaFoldDB" id="A0A6J4V594"/>
<dbReference type="SUPFAM" id="SSF46955">
    <property type="entry name" value="Putative DNA-binding domain"/>
    <property type="match status" value="1"/>
</dbReference>
<evidence type="ECO:0000256" key="1">
    <source>
        <dbReference type="SAM" id="MobiDB-lite"/>
    </source>
</evidence>
<dbReference type="InterPro" id="IPR041657">
    <property type="entry name" value="HTH_17"/>
</dbReference>
<dbReference type="InterPro" id="IPR009061">
    <property type="entry name" value="DNA-bd_dom_put_sf"/>
</dbReference>
<evidence type="ECO:0000313" key="3">
    <source>
        <dbReference type="EMBL" id="CAA9567267.1"/>
    </source>
</evidence>
<dbReference type="SMART" id="SM00065">
    <property type="entry name" value="GAF"/>
    <property type="match status" value="1"/>
</dbReference>
<feature type="domain" description="GAF" evidence="2">
    <location>
        <begin position="114"/>
        <end position="259"/>
    </location>
</feature>
<dbReference type="SUPFAM" id="SSF55781">
    <property type="entry name" value="GAF domain-like"/>
    <property type="match status" value="1"/>
</dbReference>
<organism evidence="3">
    <name type="scientific">uncultured Thermomicrobiales bacterium</name>
    <dbReference type="NCBI Taxonomy" id="1645740"/>
    <lineage>
        <taxon>Bacteria</taxon>
        <taxon>Pseudomonadati</taxon>
        <taxon>Thermomicrobiota</taxon>
        <taxon>Thermomicrobia</taxon>
        <taxon>Thermomicrobiales</taxon>
        <taxon>environmental samples</taxon>
    </lineage>
</organism>
<evidence type="ECO:0000259" key="2">
    <source>
        <dbReference type="SMART" id="SM00065"/>
    </source>
</evidence>
<name>A0A6J4V594_9BACT</name>
<accession>A0A6J4V594</accession>
<dbReference type="InterPro" id="IPR029016">
    <property type="entry name" value="GAF-like_dom_sf"/>
</dbReference>
<dbReference type="InterPro" id="IPR003018">
    <property type="entry name" value="GAF"/>
</dbReference>
<dbReference type="Gene3D" id="3.30.450.40">
    <property type="match status" value="1"/>
</dbReference>
<dbReference type="Pfam" id="PF13492">
    <property type="entry name" value="GAF_3"/>
    <property type="match status" value="1"/>
</dbReference>
<dbReference type="EMBL" id="CADCWF010000217">
    <property type="protein sequence ID" value="CAA9567267.1"/>
    <property type="molecule type" value="Genomic_DNA"/>
</dbReference>
<gene>
    <name evidence="3" type="ORF">AVDCRST_MAG59-3144</name>
</gene>